<dbReference type="GO" id="GO:0031250">
    <property type="term" value="C:anaerobic ribonucleoside-triphosphate reductase complex"/>
    <property type="evidence" value="ECO:0007669"/>
    <property type="project" value="TreeGrafter"/>
</dbReference>
<feature type="domain" description="ATP-cone" evidence="3">
    <location>
        <begin position="3"/>
        <end position="105"/>
    </location>
</feature>
<dbReference type="GO" id="GO:0004748">
    <property type="term" value="F:ribonucleoside-diphosphate reductase activity, thioredoxin disulfide as acceptor"/>
    <property type="evidence" value="ECO:0007669"/>
    <property type="project" value="TreeGrafter"/>
</dbReference>
<protein>
    <submittedName>
        <fullName evidence="4">Ribonucleotide reductase of class iii (Anaerobic), large subunit</fullName>
        <ecNumber evidence="4">1.17.4.2</ecNumber>
    </submittedName>
</protein>
<proteinExistence type="predicted"/>
<evidence type="ECO:0000256" key="2">
    <source>
        <dbReference type="ARBA" id="ARBA00022840"/>
    </source>
</evidence>
<accession>A0A0W8E3H3</accession>
<organism evidence="4">
    <name type="scientific">hydrocarbon metagenome</name>
    <dbReference type="NCBI Taxonomy" id="938273"/>
    <lineage>
        <taxon>unclassified sequences</taxon>
        <taxon>metagenomes</taxon>
        <taxon>ecological metagenomes</taxon>
    </lineage>
</organism>
<comment type="caution">
    <text evidence="4">The sequence shown here is derived from an EMBL/GenBank/DDBJ whole genome shotgun (WGS) entry which is preliminary data.</text>
</comment>
<keyword evidence="4" id="KW-0560">Oxidoreductase</keyword>
<dbReference type="SUPFAM" id="SSF51998">
    <property type="entry name" value="PFL-like glycyl radical enzymes"/>
    <property type="match status" value="1"/>
</dbReference>
<dbReference type="InterPro" id="IPR005144">
    <property type="entry name" value="ATP-cone_dom"/>
</dbReference>
<dbReference type="GO" id="GO:0006260">
    <property type="term" value="P:DNA replication"/>
    <property type="evidence" value="ECO:0007669"/>
    <property type="project" value="InterPro"/>
</dbReference>
<dbReference type="CDD" id="cd01675">
    <property type="entry name" value="RNR_III"/>
    <property type="match status" value="1"/>
</dbReference>
<dbReference type="Pfam" id="PF13597">
    <property type="entry name" value="NRDD"/>
    <property type="match status" value="1"/>
</dbReference>
<dbReference type="GO" id="GO:0009265">
    <property type="term" value="P:2'-deoxyribonucleotide biosynthetic process"/>
    <property type="evidence" value="ECO:0007669"/>
    <property type="project" value="TreeGrafter"/>
</dbReference>
<name>A0A0W8E3H3_9ZZZZ</name>
<gene>
    <name evidence="4" type="ORF">ASZ90_019465</name>
</gene>
<evidence type="ECO:0000313" key="4">
    <source>
        <dbReference type="EMBL" id="KUG03125.1"/>
    </source>
</evidence>
<dbReference type="EC" id="1.17.4.2" evidence="4"/>
<dbReference type="GO" id="GO:0005524">
    <property type="term" value="F:ATP binding"/>
    <property type="evidence" value="ECO:0007669"/>
    <property type="project" value="UniProtKB-KW"/>
</dbReference>
<reference evidence="4" key="1">
    <citation type="journal article" date="2015" name="Proc. Natl. Acad. Sci. U.S.A.">
        <title>Networks of energetic and metabolic interactions define dynamics in microbial communities.</title>
        <authorList>
            <person name="Embree M."/>
            <person name="Liu J.K."/>
            <person name="Al-Bassam M.M."/>
            <person name="Zengler K."/>
        </authorList>
    </citation>
    <scope>NUCLEOTIDE SEQUENCE</scope>
</reference>
<keyword evidence="1" id="KW-0547">Nucleotide-binding</keyword>
<dbReference type="EMBL" id="LNQE01001892">
    <property type="protein sequence ID" value="KUG03125.1"/>
    <property type="molecule type" value="Genomic_DNA"/>
</dbReference>
<dbReference type="AlphaFoldDB" id="A0A0W8E3H3"/>
<sequence>MFTKVAKRPQKINGEIISRTVDFDPSKITMAIYKAAMAVGGRDYNRAMDLTKDVLLRLEELYQDRDTVVAVEEIQDVVEWVLVHRGHYKTARAYIIYRHQHSEIRTAEIIRNQDKIDTYLGKNDLAVRENANMTFSLQGLNIHVSEGVIQQYWLDKIYPEHIKNTYLNGDYHIHDLGVLAPYCVGWDLQSLLREGFAGVGGKITSSPAKHFSSALGQIVNYLYTLQGEAAGAQAFSNFDTLLAPFIRYDGLNYGQVKQAMQTFLFNMNVPTRVGFQTPFTNITMDLKIPEHMKNEPIIIGGEYQDAVYGDYQEEVNIINRVFAEVMLEGDSEGRLFTFPIPTYSITEDFEWDNPNYEPIWKMTAKYGIPNFANYIGSDLNPDDTRSMCCRLRLDNRELRKRMGGLFASAPLTGSIGVVTVNMPRIGYLSQTKDEFYSKLGMIMDIAKDSLEIKRKVLENWTKEGLYPYTRFYLKDIFGSTGQYWINHFSTIGVIGMNECCLNFIGKGIHTLEGQQFCLEVMDFMLDRIKCYIEKTGNLYNLEATPAEGASYKLALKDREKLPGIITAGTQETPYYTNSTQLPVGYTDDLFEALLMQEPLQGKYTGGTTFHIFLGEKMPDTESVKHLLRKVCYGFMLPYFTITPTFSICSKHKYISGEHFECPLCYQEGVINECEVYSRVVGYIRPVQQWNEGQCQNYKERRMYDLQGNTLMAIL</sequence>
<dbReference type="PANTHER" id="PTHR21075:SF0">
    <property type="entry name" value="ANAEROBIC RIBONUCLEOSIDE-TRIPHOSPHATE REDUCTASE"/>
    <property type="match status" value="1"/>
</dbReference>
<dbReference type="GO" id="GO:0008998">
    <property type="term" value="F:ribonucleoside-triphosphate reductase (thioredoxin) activity"/>
    <property type="evidence" value="ECO:0007669"/>
    <property type="project" value="UniProtKB-EC"/>
</dbReference>
<dbReference type="NCBIfam" id="NF006126">
    <property type="entry name" value="PRK08270.1"/>
    <property type="match status" value="1"/>
</dbReference>
<dbReference type="Pfam" id="PF03477">
    <property type="entry name" value="ATP-cone"/>
    <property type="match status" value="1"/>
</dbReference>
<dbReference type="PROSITE" id="PS51161">
    <property type="entry name" value="ATP_CONE"/>
    <property type="match status" value="1"/>
</dbReference>
<dbReference type="InterPro" id="IPR012833">
    <property type="entry name" value="NrdD"/>
</dbReference>
<evidence type="ECO:0000259" key="3">
    <source>
        <dbReference type="PROSITE" id="PS51161"/>
    </source>
</evidence>
<evidence type="ECO:0000256" key="1">
    <source>
        <dbReference type="ARBA" id="ARBA00022741"/>
    </source>
</evidence>
<dbReference type="NCBIfam" id="TIGR02487">
    <property type="entry name" value="NrdD"/>
    <property type="match status" value="1"/>
</dbReference>
<dbReference type="Gene3D" id="3.20.70.20">
    <property type="match status" value="1"/>
</dbReference>
<keyword evidence="2" id="KW-0067">ATP-binding</keyword>
<dbReference type="PANTHER" id="PTHR21075">
    <property type="entry name" value="ANAEROBIC RIBONUCLEOSIDE-TRIPHOSPHATE REDUCTASE"/>
    <property type="match status" value="1"/>
</dbReference>